<reference evidence="1" key="1">
    <citation type="journal article" date="2011" name="Plant Physiol.">
        <title>Comprehensive sequence analysis of 24,783 barley full-length cDNAs derived from 12 clone libraries.</title>
        <authorList>
            <person name="Matsumoto T."/>
            <person name="Tanaka T."/>
            <person name="Sakai H."/>
            <person name="Amano N."/>
            <person name="Kanamori H."/>
            <person name="Kurita K."/>
            <person name="Kikuta A."/>
            <person name="Kamiya K."/>
            <person name="Yamamoto M."/>
            <person name="Ikawa H."/>
            <person name="Fujii N."/>
            <person name="Hori K."/>
            <person name="Itoh T."/>
            <person name="Sato K."/>
        </authorList>
    </citation>
    <scope>NUCLEOTIDE SEQUENCE</scope>
    <source>
        <tissue evidence="1">Leaf</tissue>
    </source>
</reference>
<evidence type="ECO:0000313" key="1">
    <source>
        <dbReference type="EMBL" id="BAJ90936.1"/>
    </source>
</evidence>
<dbReference type="AlphaFoldDB" id="F2D765"/>
<dbReference type="EMBL" id="AK359727">
    <property type="protein sequence ID" value="BAJ90936.1"/>
    <property type="molecule type" value="mRNA"/>
</dbReference>
<name>F2D765_HORVV</name>
<dbReference type="GeneID" id="123446353"/>
<accession>F2D765</accession>
<organism evidence="1">
    <name type="scientific">Hordeum vulgare subsp. vulgare</name>
    <name type="common">Domesticated barley</name>
    <dbReference type="NCBI Taxonomy" id="112509"/>
    <lineage>
        <taxon>Eukaryota</taxon>
        <taxon>Viridiplantae</taxon>
        <taxon>Streptophyta</taxon>
        <taxon>Embryophyta</taxon>
        <taxon>Tracheophyta</taxon>
        <taxon>Spermatophyta</taxon>
        <taxon>Magnoliopsida</taxon>
        <taxon>Liliopsida</taxon>
        <taxon>Poales</taxon>
        <taxon>Poaceae</taxon>
        <taxon>BOP clade</taxon>
        <taxon>Pooideae</taxon>
        <taxon>Triticodae</taxon>
        <taxon>Triticeae</taxon>
        <taxon>Hordeinae</taxon>
        <taxon>Hordeum</taxon>
    </lineage>
</organism>
<dbReference type="RefSeq" id="XP_044978933.1">
    <property type="nucleotide sequence ID" value="XM_045122998.1"/>
</dbReference>
<dbReference type="KEGG" id="hvg:123446353"/>
<proteinExistence type="evidence at transcript level"/>
<protein>
    <submittedName>
        <fullName evidence="1">Predicted protein</fullName>
    </submittedName>
</protein>
<sequence length="102" mass="11121">MPMKRSSISSCLMSTSGNRGARSRVFSGSCVLGCSIGGGFTDRSAMRLYHCFGTPTLPGYDPTVAAKLLRPLAATTLFFKQIQRMLTHGRRCCFGELLRPRA</sequence>